<feature type="region of interest" description="Disordered" evidence="1">
    <location>
        <begin position="578"/>
        <end position="604"/>
    </location>
</feature>
<feature type="compositionally biased region" description="Polar residues" evidence="1">
    <location>
        <begin position="382"/>
        <end position="391"/>
    </location>
</feature>
<dbReference type="AlphaFoldDB" id="A0AAV5KVG7"/>
<keyword evidence="5" id="KW-1185">Reference proteome</keyword>
<protein>
    <recommendedName>
        <fullName evidence="6">DUF4378 domain-containing protein</fullName>
    </recommendedName>
</protein>
<name>A0AAV5KVG7_9ROSI</name>
<evidence type="ECO:0008006" key="6">
    <source>
        <dbReference type="Google" id="ProtNLM"/>
    </source>
</evidence>
<proteinExistence type="predicted"/>
<gene>
    <name evidence="4" type="ORF">SLEP1_g37566</name>
</gene>
<dbReference type="PANTHER" id="PTHR46836:SF7">
    <property type="entry name" value="PHOSPHATIDYLINOSITOL N-ACETYGLUCOSAMINLYTRANSFERASE SUBUNIT P-LIKE PROTEIN"/>
    <property type="match status" value="1"/>
</dbReference>
<dbReference type="Pfam" id="PF14309">
    <property type="entry name" value="DUF4378"/>
    <property type="match status" value="1"/>
</dbReference>
<feature type="compositionally biased region" description="Basic and acidic residues" evidence="1">
    <location>
        <begin position="591"/>
        <end position="604"/>
    </location>
</feature>
<dbReference type="PANTHER" id="PTHR46836">
    <property type="entry name" value="AFADIN"/>
    <property type="match status" value="1"/>
</dbReference>
<evidence type="ECO:0000259" key="2">
    <source>
        <dbReference type="Pfam" id="PF14309"/>
    </source>
</evidence>
<dbReference type="Proteomes" id="UP001054252">
    <property type="component" value="Unassembled WGS sequence"/>
</dbReference>
<evidence type="ECO:0000313" key="5">
    <source>
        <dbReference type="Proteomes" id="UP001054252"/>
    </source>
</evidence>
<evidence type="ECO:0000256" key="1">
    <source>
        <dbReference type="SAM" id="MobiDB-lite"/>
    </source>
</evidence>
<dbReference type="InterPro" id="IPR032795">
    <property type="entry name" value="DUF3741-assoc"/>
</dbReference>
<reference evidence="4 5" key="1">
    <citation type="journal article" date="2021" name="Commun. Biol.">
        <title>The genome of Shorea leprosula (Dipterocarpaceae) highlights the ecological relevance of drought in aseasonal tropical rainforests.</title>
        <authorList>
            <person name="Ng K.K.S."/>
            <person name="Kobayashi M.J."/>
            <person name="Fawcett J.A."/>
            <person name="Hatakeyama M."/>
            <person name="Paape T."/>
            <person name="Ng C.H."/>
            <person name="Ang C.C."/>
            <person name="Tnah L.H."/>
            <person name="Lee C.T."/>
            <person name="Nishiyama T."/>
            <person name="Sese J."/>
            <person name="O'Brien M.J."/>
            <person name="Copetti D."/>
            <person name="Mohd Noor M.I."/>
            <person name="Ong R.C."/>
            <person name="Putra M."/>
            <person name="Sireger I.Z."/>
            <person name="Indrioko S."/>
            <person name="Kosugi Y."/>
            <person name="Izuno A."/>
            <person name="Isagi Y."/>
            <person name="Lee S.L."/>
            <person name="Shimizu K.K."/>
        </authorList>
    </citation>
    <scope>NUCLEOTIDE SEQUENCE [LARGE SCALE GENOMIC DNA]</scope>
    <source>
        <strain evidence="4">214</strain>
    </source>
</reference>
<evidence type="ECO:0000313" key="4">
    <source>
        <dbReference type="EMBL" id="GKV28528.1"/>
    </source>
</evidence>
<comment type="caution">
    <text evidence="4">The sequence shown here is derived from an EMBL/GenBank/DDBJ whole genome shotgun (WGS) entry which is preliminary data.</text>
</comment>
<feature type="domain" description="DUF4378" evidence="2">
    <location>
        <begin position="613"/>
        <end position="759"/>
    </location>
</feature>
<evidence type="ECO:0000259" key="3">
    <source>
        <dbReference type="Pfam" id="PF14383"/>
    </source>
</evidence>
<sequence length="767" mass="85412">MEAKHGTPSVLARLMGLDELPSQQPVKEQGQKRQRVLSDDYLYRVASIGVWDKRSANENSGYVGFSNSVSASASGHGNTETCPYRTDYLLMVPRLKSNFEACPPHRKIVVSKPKPRKTENPAKFVPLSTSLDNSQFFGRKRKGLHSNEINSFSLVHPVSGFEGVENHAKEPDMMMFSSKNFSDVKSCYRPSICYSGRSYMAGEAKKQISVESQNVLHSGGRGRSRTLGVMLAMSDYKSKPESFDDRLGEQRLGNRICSNDKYMNLRSPLGISSKDVWKNKSARGLPTSRSIFTSTIRSLKTRTSHKTFHDNQHMTRTSRFAINWESPKSRKQTFSAKDGSKTRDSGFSFIESQGIPYLESVNKHLIDGKSAVQNKVKDSIEENNPSGQNPVVSKLSRHNVPSSNHATQEAWLMLKDQKNNTNNGDLFGQNFTVSKLSVSNNASGSTASDVLADAENMVVTKSLGNHNKQHLESVDCIFVVKDDNGSTYIPETSSQQEDESIEFLEEGSISSHYSSTDHDSLVNSEAAYQPSPVSVLETLDDEISSGSEFYKGIDAGLHGVRLQLEILKSKSLEAESGPGLIVSSDDDSEEESLRGFKENGDPMRSCSVEESRDFSYMVDVLTEAGFCSRNHMTFEGWHSAECPISPTVFEILEKKYGEQTSWNRSERRLLFDLINSGLTEILHTCLGVPMQAKPLVSFRQSLGEIEEELWILLVNQEKEASKESQKLLGNDDGWLVLRNDIELISREIGDSLIDELAAEVVSQESFE</sequence>
<organism evidence="4 5">
    <name type="scientific">Rubroshorea leprosula</name>
    <dbReference type="NCBI Taxonomy" id="152421"/>
    <lineage>
        <taxon>Eukaryota</taxon>
        <taxon>Viridiplantae</taxon>
        <taxon>Streptophyta</taxon>
        <taxon>Embryophyta</taxon>
        <taxon>Tracheophyta</taxon>
        <taxon>Spermatophyta</taxon>
        <taxon>Magnoliopsida</taxon>
        <taxon>eudicotyledons</taxon>
        <taxon>Gunneridae</taxon>
        <taxon>Pentapetalae</taxon>
        <taxon>rosids</taxon>
        <taxon>malvids</taxon>
        <taxon>Malvales</taxon>
        <taxon>Dipterocarpaceae</taxon>
        <taxon>Rubroshorea</taxon>
    </lineage>
</organism>
<dbReference type="EMBL" id="BPVZ01000079">
    <property type="protein sequence ID" value="GKV28528.1"/>
    <property type="molecule type" value="Genomic_DNA"/>
</dbReference>
<feature type="region of interest" description="Disordered" evidence="1">
    <location>
        <begin position="380"/>
        <end position="401"/>
    </location>
</feature>
<accession>A0AAV5KVG7</accession>
<feature type="domain" description="DUF3741" evidence="3">
    <location>
        <begin position="5"/>
        <end position="24"/>
    </location>
</feature>
<dbReference type="InterPro" id="IPR025486">
    <property type="entry name" value="DUF4378"/>
</dbReference>
<dbReference type="Pfam" id="PF14383">
    <property type="entry name" value="VARLMGL"/>
    <property type="match status" value="1"/>
</dbReference>